<dbReference type="AlphaFoldDB" id="A0ABD0J8E8"/>
<evidence type="ECO:0000313" key="2">
    <source>
        <dbReference type="Proteomes" id="UP001519460"/>
    </source>
</evidence>
<dbReference type="Proteomes" id="UP001519460">
    <property type="component" value="Unassembled WGS sequence"/>
</dbReference>
<accession>A0ABD0J8E8</accession>
<evidence type="ECO:0000313" key="1">
    <source>
        <dbReference type="EMBL" id="KAK7465226.1"/>
    </source>
</evidence>
<gene>
    <name evidence="1" type="ORF">BaRGS_00037596</name>
</gene>
<keyword evidence="2" id="KW-1185">Reference proteome</keyword>
<protein>
    <submittedName>
        <fullName evidence="1">Uncharacterized protein</fullName>
    </submittedName>
</protein>
<comment type="caution">
    <text evidence="1">The sequence shown here is derived from an EMBL/GenBank/DDBJ whole genome shotgun (WGS) entry which is preliminary data.</text>
</comment>
<dbReference type="EMBL" id="JACVVK020000569">
    <property type="protein sequence ID" value="KAK7465226.1"/>
    <property type="molecule type" value="Genomic_DNA"/>
</dbReference>
<name>A0ABD0J8E8_9CAEN</name>
<reference evidence="1 2" key="1">
    <citation type="journal article" date="2023" name="Sci. Data">
        <title>Genome assembly of the Korean intertidal mud-creeper Batillaria attramentaria.</title>
        <authorList>
            <person name="Patra A.K."/>
            <person name="Ho P.T."/>
            <person name="Jun S."/>
            <person name="Lee S.J."/>
            <person name="Kim Y."/>
            <person name="Won Y.J."/>
        </authorList>
    </citation>
    <scope>NUCLEOTIDE SEQUENCE [LARGE SCALE GENOMIC DNA]</scope>
    <source>
        <strain evidence="1">Wonlab-2016</strain>
    </source>
</reference>
<organism evidence="1 2">
    <name type="scientific">Batillaria attramentaria</name>
    <dbReference type="NCBI Taxonomy" id="370345"/>
    <lineage>
        <taxon>Eukaryota</taxon>
        <taxon>Metazoa</taxon>
        <taxon>Spiralia</taxon>
        <taxon>Lophotrochozoa</taxon>
        <taxon>Mollusca</taxon>
        <taxon>Gastropoda</taxon>
        <taxon>Caenogastropoda</taxon>
        <taxon>Sorbeoconcha</taxon>
        <taxon>Cerithioidea</taxon>
        <taxon>Batillariidae</taxon>
        <taxon>Batillaria</taxon>
    </lineage>
</organism>
<sequence>MPSIFGLRLNGTWPTPRYELLSGTQGGGIRLIGDPLALRTPYKPAAKAADDGSQDWKKNNCQTFFHSSSD</sequence>
<proteinExistence type="predicted"/>